<reference evidence="7 8" key="1">
    <citation type="journal article" date="2022" name="Genome Biol. Evol.">
        <title>Host diet, physiology and behaviors set the stage for Lachnospiraceae cladogenesis.</title>
        <authorList>
            <person name="Vera-Ponce De Leon A."/>
            <person name="Schneider M."/>
            <person name="Jahnes B.C."/>
            <person name="Sadowski V."/>
            <person name="Camuy-Velez L.A."/>
            <person name="Duan J."/>
            <person name="Sabree Z.L."/>
        </authorList>
    </citation>
    <scope>NUCLEOTIDE SEQUENCE [LARGE SCALE GENOMIC DNA]</scope>
    <source>
        <strain evidence="7 8">PAL113</strain>
    </source>
</reference>
<evidence type="ECO:0000256" key="1">
    <source>
        <dbReference type="ARBA" id="ARBA00004777"/>
    </source>
</evidence>
<evidence type="ECO:0000256" key="6">
    <source>
        <dbReference type="HAMAP-Rule" id="MF_01543"/>
    </source>
</evidence>
<dbReference type="InterPro" id="IPR000559">
    <property type="entry name" value="Formate_THF_ligase"/>
</dbReference>
<comment type="catalytic activity">
    <reaction evidence="6">
        <text>(6S)-5,6,7,8-tetrahydrofolate + formate + ATP = (6R)-10-formyltetrahydrofolate + ADP + phosphate</text>
        <dbReference type="Rhea" id="RHEA:20221"/>
        <dbReference type="ChEBI" id="CHEBI:15740"/>
        <dbReference type="ChEBI" id="CHEBI:30616"/>
        <dbReference type="ChEBI" id="CHEBI:43474"/>
        <dbReference type="ChEBI" id="CHEBI:57453"/>
        <dbReference type="ChEBI" id="CHEBI:195366"/>
        <dbReference type="ChEBI" id="CHEBI:456216"/>
        <dbReference type="EC" id="6.3.4.3"/>
    </reaction>
</comment>
<organism evidence="7 8">
    <name type="scientific">Aequitasia blattaphilus</name>
    <dbReference type="NCBI Taxonomy" id="2949332"/>
    <lineage>
        <taxon>Bacteria</taxon>
        <taxon>Bacillati</taxon>
        <taxon>Bacillota</taxon>
        <taxon>Clostridia</taxon>
        <taxon>Lachnospirales</taxon>
        <taxon>Lachnospiraceae</taxon>
        <taxon>Aequitasia</taxon>
    </lineage>
</organism>
<protein>
    <recommendedName>
        <fullName evidence="6">Formate--tetrahydrofolate ligase</fullName>
        <ecNumber evidence="6">6.3.4.3</ecNumber>
    </recommendedName>
    <alternativeName>
        <fullName evidence="6">Formyltetrahydrofolate synthetase</fullName>
        <shortName evidence="6">FHS</shortName>
        <shortName evidence="6">FTHFS</shortName>
    </alternativeName>
</protein>
<proteinExistence type="inferred from homology"/>
<dbReference type="Gene3D" id="3.10.410.10">
    <property type="entry name" value="Formyltetrahydrofolate synthetase, domain 3"/>
    <property type="match status" value="1"/>
</dbReference>
<evidence type="ECO:0000313" key="7">
    <source>
        <dbReference type="EMBL" id="MCP1101671.1"/>
    </source>
</evidence>
<comment type="pathway">
    <text evidence="1 6">One-carbon metabolism; tetrahydrofolate interconversion.</text>
</comment>
<sequence>MKTDIQIAQEATLVDIREVAKSIGIHEDDLELYGKTKAKITDSALEKIADKEKGKLVLVTAINPTPAGEGKTTTTVGLGDALTQLGKKSIIALREPSLGPCFGIKGGAAGGGYAQVVPMEDLNLHFTGDFHAITTANNLLSALLDNHIQQGNELNIDPRQVVWKRCLDMNDRVLRNTVVGLGNKMDGMVREDHFVITVASEIMAILCLAKDIEDLKNRLGRIVVAYNFKGEPVTAGELNATGSMAALLKDALKPNLIQTLEHTPAIVHGGPFANIAHGCNSVKATKTAQKLADIAITEAGFGADLGAEKFFDIKCQMADLKPDAVVLVATIRALKYNGGVAKSELNTENLEALKCGIKNLEKHIENIKKYNVPVIVTLNAFVSDTEAENEFVKNFCESKGCEFALSKVWESGGQGGIELATKVLDVLEREEGNFTPLYPFNLPLEEKVEKIATEIYGAAKVEYEPLALRQLKKIKEMGFDTLPICMAKNQYSLSDDPTKLGRPENFTLHIREVYVSAGAGFVVALTGSIMTMPGLPKVPAANHIDVSNDGTITGLF</sequence>
<dbReference type="Pfam" id="PF01268">
    <property type="entry name" value="FTHFS"/>
    <property type="match status" value="1"/>
</dbReference>
<keyword evidence="8" id="KW-1185">Reference proteome</keyword>
<keyword evidence="3 6" id="KW-0436">Ligase</keyword>
<dbReference type="InterPro" id="IPR020628">
    <property type="entry name" value="Formate_THF_ligase_CS"/>
</dbReference>
<gene>
    <name evidence="6" type="primary">fhs</name>
    <name evidence="7" type="ORF">NK125_04485</name>
</gene>
<dbReference type="HAMAP" id="MF_01543">
    <property type="entry name" value="FTHFS"/>
    <property type="match status" value="1"/>
</dbReference>
<keyword evidence="4 6" id="KW-0547">Nucleotide-binding</keyword>
<comment type="similarity">
    <text evidence="6">Belongs to the formate--tetrahydrofolate ligase family.</text>
</comment>
<accession>A0ABT1E767</accession>
<dbReference type="PROSITE" id="PS00722">
    <property type="entry name" value="FTHFS_2"/>
    <property type="match status" value="1"/>
</dbReference>
<dbReference type="PROSITE" id="PS00721">
    <property type="entry name" value="FTHFS_1"/>
    <property type="match status" value="1"/>
</dbReference>
<dbReference type="EMBL" id="JAMZFW010000004">
    <property type="protein sequence ID" value="MCP1101671.1"/>
    <property type="molecule type" value="Genomic_DNA"/>
</dbReference>
<dbReference type="SUPFAM" id="SSF52540">
    <property type="entry name" value="P-loop containing nucleoside triphosphate hydrolases"/>
    <property type="match status" value="1"/>
</dbReference>
<evidence type="ECO:0000256" key="3">
    <source>
        <dbReference type="ARBA" id="ARBA00022598"/>
    </source>
</evidence>
<evidence type="ECO:0000256" key="4">
    <source>
        <dbReference type="ARBA" id="ARBA00022741"/>
    </source>
</evidence>
<evidence type="ECO:0000313" key="8">
    <source>
        <dbReference type="Proteomes" id="UP001523566"/>
    </source>
</evidence>
<dbReference type="Gene3D" id="3.40.50.300">
    <property type="entry name" value="P-loop containing nucleotide triphosphate hydrolases"/>
    <property type="match status" value="1"/>
</dbReference>
<evidence type="ECO:0000256" key="2">
    <source>
        <dbReference type="ARBA" id="ARBA00022563"/>
    </source>
</evidence>
<dbReference type="Gene3D" id="3.30.1510.10">
    <property type="entry name" value="Domain 2, N(10)-formyltetrahydrofolate synthetase"/>
    <property type="match status" value="1"/>
</dbReference>
<dbReference type="InterPro" id="IPR027417">
    <property type="entry name" value="P-loop_NTPase"/>
</dbReference>
<name>A0ABT1E767_9FIRM</name>
<keyword evidence="5 6" id="KW-0067">ATP-binding</keyword>
<keyword evidence="2 6" id="KW-0554">One-carbon metabolism</keyword>
<dbReference type="CDD" id="cd00477">
    <property type="entry name" value="FTHFS"/>
    <property type="match status" value="1"/>
</dbReference>
<dbReference type="Proteomes" id="UP001523566">
    <property type="component" value="Unassembled WGS sequence"/>
</dbReference>
<evidence type="ECO:0000256" key="5">
    <source>
        <dbReference type="ARBA" id="ARBA00022840"/>
    </source>
</evidence>
<dbReference type="RefSeq" id="WP_262065455.1">
    <property type="nucleotide sequence ID" value="NZ_JAMXOD010000004.1"/>
</dbReference>
<comment type="caution">
    <text evidence="7">The sequence shown here is derived from an EMBL/GenBank/DDBJ whole genome shotgun (WGS) entry which is preliminary data.</text>
</comment>
<dbReference type="NCBIfam" id="NF010030">
    <property type="entry name" value="PRK13505.1"/>
    <property type="match status" value="1"/>
</dbReference>
<dbReference type="GO" id="GO:0004329">
    <property type="term" value="F:formate-tetrahydrofolate ligase activity"/>
    <property type="evidence" value="ECO:0007669"/>
    <property type="project" value="UniProtKB-EC"/>
</dbReference>
<feature type="binding site" evidence="6">
    <location>
        <begin position="65"/>
        <end position="72"/>
    </location>
    <ligand>
        <name>ATP</name>
        <dbReference type="ChEBI" id="CHEBI:30616"/>
    </ligand>
</feature>
<dbReference type="EC" id="6.3.4.3" evidence="6"/>